<dbReference type="InterPro" id="IPR000807">
    <property type="entry name" value="ImidazoleglycerolP_deHydtase"/>
</dbReference>
<comment type="pathway">
    <text evidence="1 6">Amino-acid biosynthesis; L-histidine biosynthesis; L-histidine from 5-phospho-alpha-D-ribose 1-diphosphate: step 6/9.</text>
</comment>
<dbReference type="UniPathway" id="UPA00031">
    <property type="reaction ID" value="UER00011"/>
</dbReference>
<gene>
    <name evidence="6" type="primary">hisB</name>
    <name evidence="7" type="ORF">AVDCRST_MAG87-2318</name>
</gene>
<organism evidence="7">
    <name type="scientific">uncultured Thermomicrobiales bacterium</name>
    <dbReference type="NCBI Taxonomy" id="1645740"/>
    <lineage>
        <taxon>Bacteria</taxon>
        <taxon>Pseudomonadati</taxon>
        <taxon>Thermomicrobiota</taxon>
        <taxon>Thermomicrobia</taxon>
        <taxon>Thermomicrobiales</taxon>
        <taxon>environmental samples</taxon>
    </lineage>
</organism>
<evidence type="ECO:0000256" key="3">
    <source>
        <dbReference type="ARBA" id="ARBA00022605"/>
    </source>
</evidence>
<dbReference type="CDD" id="cd07914">
    <property type="entry name" value="IGPD"/>
    <property type="match status" value="1"/>
</dbReference>
<dbReference type="InterPro" id="IPR020565">
    <property type="entry name" value="ImidazoleglycerP_deHydtase_CS"/>
</dbReference>
<comment type="catalytic activity">
    <reaction evidence="6">
        <text>D-erythro-1-(imidazol-4-yl)glycerol 3-phosphate = 3-(imidazol-4-yl)-2-oxopropyl phosphate + H2O</text>
        <dbReference type="Rhea" id="RHEA:11040"/>
        <dbReference type="ChEBI" id="CHEBI:15377"/>
        <dbReference type="ChEBI" id="CHEBI:57766"/>
        <dbReference type="ChEBI" id="CHEBI:58278"/>
        <dbReference type="EC" id="4.2.1.19"/>
    </reaction>
</comment>
<dbReference type="NCBIfam" id="NF002114">
    <property type="entry name" value="PRK00951.2-4"/>
    <property type="match status" value="1"/>
</dbReference>
<name>A0A6J4V8F2_9BACT</name>
<dbReference type="InterPro" id="IPR038494">
    <property type="entry name" value="IGPD_sf"/>
</dbReference>
<evidence type="ECO:0000256" key="6">
    <source>
        <dbReference type="HAMAP-Rule" id="MF_00076"/>
    </source>
</evidence>
<dbReference type="GO" id="GO:0000105">
    <property type="term" value="P:L-histidine biosynthetic process"/>
    <property type="evidence" value="ECO:0007669"/>
    <property type="project" value="UniProtKB-UniRule"/>
</dbReference>
<dbReference type="PANTHER" id="PTHR23133">
    <property type="entry name" value="IMIDAZOLEGLYCEROL-PHOSPHATE DEHYDRATASE HIS7"/>
    <property type="match status" value="1"/>
</dbReference>
<proteinExistence type="inferred from homology"/>
<dbReference type="PANTHER" id="PTHR23133:SF2">
    <property type="entry name" value="IMIDAZOLEGLYCEROL-PHOSPHATE DEHYDRATASE"/>
    <property type="match status" value="1"/>
</dbReference>
<reference evidence="7" key="1">
    <citation type="submission" date="2020-02" db="EMBL/GenBank/DDBJ databases">
        <authorList>
            <person name="Meier V. D."/>
        </authorList>
    </citation>
    <scope>NUCLEOTIDE SEQUENCE</scope>
    <source>
        <strain evidence="7">AVDCRST_MAG87</strain>
    </source>
</reference>
<sequence length="216" mass="22821">MTTLAPLTGTEVAVSTNALPVRQSTLTRRTEETSIDLHLVLDGEGRVQAATGVPFLDHMLQALGRHARFDLTVTASGDAAMDPHHTVEDVGIVLGQTLRSALGDRAGIARFGSAYAPLDEALARVVVDCSGRPFLHFAAEMPEASIGADFASSLVEEFWRALATNGGLTMHVDLIRSRNAHHAAEAIFKAAAVAMRQAFERTGPEGAVPSTKGVLA</sequence>
<dbReference type="FunFam" id="3.30.230.40:FF:000003">
    <property type="entry name" value="Imidazoleglycerol-phosphate dehydratase HisB"/>
    <property type="match status" value="1"/>
</dbReference>
<dbReference type="NCBIfam" id="NF002111">
    <property type="entry name" value="PRK00951.2-1"/>
    <property type="match status" value="1"/>
</dbReference>
<keyword evidence="4 6" id="KW-0368">Histidine biosynthesis</keyword>
<dbReference type="InterPro" id="IPR020568">
    <property type="entry name" value="Ribosomal_Su5_D2-typ_SF"/>
</dbReference>
<evidence type="ECO:0000256" key="4">
    <source>
        <dbReference type="ARBA" id="ARBA00023102"/>
    </source>
</evidence>
<accession>A0A6J4V8F2</accession>
<dbReference type="EC" id="4.2.1.19" evidence="6"/>
<dbReference type="GO" id="GO:0005737">
    <property type="term" value="C:cytoplasm"/>
    <property type="evidence" value="ECO:0007669"/>
    <property type="project" value="UniProtKB-SubCell"/>
</dbReference>
<evidence type="ECO:0000256" key="1">
    <source>
        <dbReference type="ARBA" id="ARBA00005047"/>
    </source>
</evidence>
<evidence type="ECO:0000256" key="2">
    <source>
        <dbReference type="ARBA" id="ARBA00016664"/>
    </source>
</evidence>
<comment type="similarity">
    <text evidence="6">Belongs to the imidazoleglycerol-phosphate dehydratase family.</text>
</comment>
<dbReference type="EMBL" id="CADCWJ010000516">
    <property type="protein sequence ID" value="CAA9569997.1"/>
    <property type="molecule type" value="Genomic_DNA"/>
</dbReference>
<dbReference type="FunFam" id="3.30.230.40:FF:000001">
    <property type="entry name" value="Imidazoleglycerol-phosphate dehydratase HisB"/>
    <property type="match status" value="1"/>
</dbReference>
<comment type="subcellular location">
    <subcellularLocation>
        <location evidence="6">Cytoplasm</location>
    </subcellularLocation>
</comment>
<dbReference type="GO" id="GO:0004424">
    <property type="term" value="F:imidazoleglycerol-phosphate dehydratase activity"/>
    <property type="evidence" value="ECO:0007669"/>
    <property type="project" value="UniProtKB-UniRule"/>
</dbReference>
<keyword evidence="3 6" id="KW-0028">Amino-acid biosynthesis</keyword>
<protein>
    <recommendedName>
        <fullName evidence="2 6">Imidazoleglycerol-phosphate dehydratase</fullName>
        <shortName evidence="6">IGPD</shortName>
        <ecNumber evidence="6">4.2.1.19</ecNumber>
    </recommendedName>
</protein>
<keyword evidence="6" id="KW-0963">Cytoplasm</keyword>
<dbReference type="Pfam" id="PF00475">
    <property type="entry name" value="IGPD"/>
    <property type="match status" value="1"/>
</dbReference>
<dbReference type="PROSITE" id="PS00954">
    <property type="entry name" value="IGP_DEHYDRATASE_1"/>
    <property type="match status" value="1"/>
</dbReference>
<evidence type="ECO:0000256" key="5">
    <source>
        <dbReference type="ARBA" id="ARBA00023239"/>
    </source>
</evidence>
<evidence type="ECO:0000313" key="7">
    <source>
        <dbReference type="EMBL" id="CAA9569997.1"/>
    </source>
</evidence>
<dbReference type="SUPFAM" id="SSF54211">
    <property type="entry name" value="Ribosomal protein S5 domain 2-like"/>
    <property type="match status" value="2"/>
</dbReference>
<dbReference type="Gene3D" id="3.30.230.40">
    <property type="entry name" value="Imidazole glycerol phosphate dehydratase, domain 1"/>
    <property type="match status" value="2"/>
</dbReference>
<dbReference type="HAMAP" id="MF_00076">
    <property type="entry name" value="HisB"/>
    <property type="match status" value="1"/>
</dbReference>
<dbReference type="AlphaFoldDB" id="A0A6J4V8F2"/>
<keyword evidence="5 6" id="KW-0456">Lyase</keyword>